<dbReference type="InterPro" id="IPR032466">
    <property type="entry name" value="Metal_Hydrolase"/>
</dbReference>
<dbReference type="RefSeq" id="WP_253189702.1">
    <property type="nucleotide sequence ID" value="NZ_FNKP01000002.1"/>
</dbReference>
<dbReference type="GO" id="GO:0016810">
    <property type="term" value="F:hydrolase activity, acting on carbon-nitrogen (but not peptide) bonds"/>
    <property type="evidence" value="ECO:0007669"/>
    <property type="project" value="InterPro"/>
</dbReference>
<sequence>MPSRKSSGNRTIGPSYSCFCDKAKAQYANRRISADLSRRGFVAGMAASMLSLVIPGLSEAQSVTPPAAPAKPVIFTNFRLFDGKSAALRDGLYMVIDGDSIGQLRQGQPPSTDNSTVIDCRGMVMMPGLIDMHWHSLLAALPIATILQADMAFVHLAASAEAERTLLRGFTTVRDAGGPVFALQQAIDAGLISGPRIYPSGAMITTTGGHGDFRALSEFPRSGGQISVTEREGATAIADSEDEVRMRVREQFVQRASQIKMVGSGGVSTPRSPLDMLTFTEQQLRAGVETARDWGTYVLVHAYTPEAIQRSLAAGVQCIEHAHLMDDKTAEMMAKNGTWLSTQPFVSEEDVAPITGPGRARMEQVFAGTDNMYRLARKHGIKTAFGTDLIFSAALATRQGVMLNHLTRWYSTGEALRMATSANAQLLALSGLRNPYPRKLGVLEEGAYADVLLVNGNPLDNLELIANPDQNLRVIMKDGKIYKNTLQV</sequence>
<dbReference type="Proteomes" id="UP000183487">
    <property type="component" value="Unassembled WGS sequence"/>
</dbReference>
<dbReference type="SUPFAM" id="SSF51556">
    <property type="entry name" value="Metallo-dependent hydrolases"/>
    <property type="match status" value="1"/>
</dbReference>
<keyword evidence="3" id="KW-1185">Reference proteome</keyword>
<gene>
    <name evidence="2" type="ORF">SAMN05443245_3640</name>
</gene>
<dbReference type="Pfam" id="PF01979">
    <property type="entry name" value="Amidohydro_1"/>
    <property type="match status" value="1"/>
</dbReference>
<reference evidence="3" key="1">
    <citation type="submission" date="2016-10" db="EMBL/GenBank/DDBJ databases">
        <authorList>
            <person name="Varghese N."/>
        </authorList>
    </citation>
    <scope>NUCLEOTIDE SEQUENCE [LARGE SCALE GENOMIC DNA]</scope>
    <source>
        <strain evidence="3">GAS106B</strain>
    </source>
</reference>
<organism evidence="2 3">
    <name type="scientific">Paraburkholderia fungorum</name>
    <dbReference type="NCBI Taxonomy" id="134537"/>
    <lineage>
        <taxon>Bacteria</taxon>
        <taxon>Pseudomonadati</taxon>
        <taxon>Pseudomonadota</taxon>
        <taxon>Betaproteobacteria</taxon>
        <taxon>Burkholderiales</taxon>
        <taxon>Burkholderiaceae</taxon>
        <taxon>Paraburkholderia</taxon>
    </lineage>
</organism>
<evidence type="ECO:0000313" key="2">
    <source>
        <dbReference type="EMBL" id="SDR21812.1"/>
    </source>
</evidence>
<dbReference type="CDD" id="cd01299">
    <property type="entry name" value="Met_dep_hydrolase_A"/>
    <property type="match status" value="1"/>
</dbReference>
<evidence type="ECO:0000313" key="3">
    <source>
        <dbReference type="Proteomes" id="UP000183487"/>
    </source>
</evidence>
<dbReference type="SUPFAM" id="SSF51338">
    <property type="entry name" value="Composite domain of metallo-dependent hydrolases"/>
    <property type="match status" value="2"/>
</dbReference>
<dbReference type="InterPro" id="IPR011059">
    <property type="entry name" value="Metal-dep_hydrolase_composite"/>
</dbReference>
<dbReference type="AlphaFoldDB" id="A0A1H1H8M9"/>
<dbReference type="PANTHER" id="PTHR43135:SF3">
    <property type="entry name" value="ALPHA-D-RIBOSE 1-METHYLPHOSPHONATE 5-TRIPHOSPHATE DIPHOSPHATASE"/>
    <property type="match status" value="1"/>
</dbReference>
<accession>A0A1H1H8M9</accession>
<dbReference type="Gene3D" id="3.20.20.140">
    <property type="entry name" value="Metal-dependent hydrolases"/>
    <property type="match status" value="1"/>
</dbReference>
<dbReference type="Gene3D" id="2.30.40.10">
    <property type="entry name" value="Urease, subunit C, domain 1"/>
    <property type="match status" value="1"/>
</dbReference>
<dbReference type="PANTHER" id="PTHR43135">
    <property type="entry name" value="ALPHA-D-RIBOSE 1-METHYLPHOSPHONATE 5-TRIPHOSPHATE DIPHOSPHATASE"/>
    <property type="match status" value="1"/>
</dbReference>
<proteinExistence type="predicted"/>
<feature type="domain" description="Amidohydrolase-related" evidence="1">
    <location>
        <begin position="124"/>
        <end position="481"/>
    </location>
</feature>
<dbReference type="InterPro" id="IPR057744">
    <property type="entry name" value="OTAase-like"/>
</dbReference>
<dbReference type="InterPro" id="IPR006680">
    <property type="entry name" value="Amidohydro-rel"/>
</dbReference>
<protein>
    <submittedName>
        <fullName evidence="2">Imidazolonepropionase</fullName>
    </submittedName>
</protein>
<name>A0A1H1H8M9_9BURK</name>
<evidence type="ECO:0000259" key="1">
    <source>
        <dbReference type="Pfam" id="PF01979"/>
    </source>
</evidence>
<dbReference type="PROSITE" id="PS51318">
    <property type="entry name" value="TAT"/>
    <property type="match status" value="1"/>
</dbReference>
<dbReference type="InterPro" id="IPR006311">
    <property type="entry name" value="TAT_signal"/>
</dbReference>
<dbReference type="InterPro" id="IPR051781">
    <property type="entry name" value="Metallo-dep_Hydrolase"/>
</dbReference>
<dbReference type="EMBL" id="FNKP01000002">
    <property type="protein sequence ID" value="SDR21812.1"/>
    <property type="molecule type" value="Genomic_DNA"/>
</dbReference>